<feature type="chain" id="PRO_5040757273" description="GH18 domain-containing protein" evidence="2">
    <location>
        <begin position="32"/>
        <end position="487"/>
    </location>
</feature>
<proteinExistence type="predicted"/>
<dbReference type="Gene3D" id="3.20.20.80">
    <property type="entry name" value="Glycosidases"/>
    <property type="match status" value="1"/>
</dbReference>
<dbReference type="InterPro" id="IPR017853">
    <property type="entry name" value="GH"/>
</dbReference>
<organism evidence="4 5">
    <name type="scientific">Dispira parvispora</name>
    <dbReference type="NCBI Taxonomy" id="1520584"/>
    <lineage>
        <taxon>Eukaryota</taxon>
        <taxon>Fungi</taxon>
        <taxon>Fungi incertae sedis</taxon>
        <taxon>Zoopagomycota</taxon>
        <taxon>Kickxellomycotina</taxon>
        <taxon>Dimargaritomycetes</taxon>
        <taxon>Dimargaritales</taxon>
        <taxon>Dimargaritaceae</taxon>
        <taxon>Dispira</taxon>
    </lineage>
</organism>
<protein>
    <recommendedName>
        <fullName evidence="3">GH18 domain-containing protein</fullName>
    </recommendedName>
</protein>
<accession>A0A9W8AS84</accession>
<comment type="caution">
    <text evidence="4">The sequence shown here is derived from an EMBL/GenBank/DDBJ whole genome shotgun (WGS) entry which is preliminary data.</text>
</comment>
<dbReference type="SMART" id="SM00636">
    <property type="entry name" value="Glyco_18"/>
    <property type="match status" value="1"/>
</dbReference>
<dbReference type="GO" id="GO:0004568">
    <property type="term" value="F:chitinase activity"/>
    <property type="evidence" value="ECO:0007669"/>
    <property type="project" value="TreeGrafter"/>
</dbReference>
<dbReference type="GO" id="GO:0005975">
    <property type="term" value="P:carbohydrate metabolic process"/>
    <property type="evidence" value="ECO:0007669"/>
    <property type="project" value="InterPro"/>
</dbReference>
<evidence type="ECO:0000313" key="4">
    <source>
        <dbReference type="EMBL" id="KAJ1968016.1"/>
    </source>
</evidence>
<evidence type="ECO:0000259" key="3">
    <source>
        <dbReference type="PROSITE" id="PS51910"/>
    </source>
</evidence>
<dbReference type="GO" id="GO:0006032">
    <property type="term" value="P:chitin catabolic process"/>
    <property type="evidence" value="ECO:0007669"/>
    <property type="project" value="TreeGrafter"/>
</dbReference>
<dbReference type="GO" id="GO:0005576">
    <property type="term" value="C:extracellular region"/>
    <property type="evidence" value="ECO:0007669"/>
    <property type="project" value="TreeGrafter"/>
</dbReference>
<evidence type="ECO:0000256" key="1">
    <source>
        <dbReference type="SAM" id="MobiDB-lite"/>
    </source>
</evidence>
<feature type="domain" description="GH18" evidence="3">
    <location>
        <begin position="60"/>
        <end position="433"/>
    </location>
</feature>
<keyword evidence="2" id="KW-0732">Signal</keyword>
<dbReference type="InterPro" id="IPR050314">
    <property type="entry name" value="Glycosyl_Hydrlase_18"/>
</dbReference>
<name>A0A9W8AS84_9FUNG</name>
<dbReference type="InterPro" id="IPR029070">
    <property type="entry name" value="Chitinase_insertion_sf"/>
</dbReference>
<dbReference type="SUPFAM" id="SSF54556">
    <property type="entry name" value="Chitinase insertion domain"/>
    <property type="match status" value="1"/>
</dbReference>
<dbReference type="OrthoDB" id="76388at2759"/>
<reference evidence="4" key="1">
    <citation type="submission" date="2022-07" db="EMBL/GenBank/DDBJ databases">
        <title>Phylogenomic reconstructions and comparative analyses of Kickxellomycotina fungi.</title>
        <authorList>
            <person name="Reynolds N.K."/>
            <person name="Stajich J.E."/>
            <person name="Barry K."/>
            <person name="Grigoriev I.V."/>
            <person name="Crous P."/>
            <person name="Smith M.E."/>
        </authorList>
    </citation>
    <scope>NUCLEOTIDE SEQUENCE</scope>
    <source>
        <strain evidence="4">RSA 1196</strain>
    </source>
</reference>
<evidence type="ECO:0000313" key="5">
    <source>
        <dbReference type="Proteomes" id="UP001150925"/>
    </source>
</evidence>
<dbReference type="AlphaFoldDB" id="A0A9W8AS84"/>
<feature type="signal peptide" evidence="2">
    <location>
        <begin position="1"/>
        <end position="31"/>
    </location>
</feature>
<dbReference type="Gene3D" id="3.10.50.10">
    <property type="match status" value="1"/>
</dbReference>
<dbReference type="PANTHER" id="PTHR11177">
    <property type="entry name" value="CHITINASE"/>
    <property type="match status" value="1"/>
</dbReference>
<dbReference type="Proteomes" id="UP001150925">
    <property type="component" value="Unassembled WGS sequence"/>
</dbReference>
<dbReference type="PROSITE" id="PS51910">
    <property type="entry name" value="GH18_2"/>
    <property type="match status" value="1"/>
</dbReference>
<dbReference type="GO" id="GO:0008061">
    <property type="term" value="F:chitin binding"/>
    <property type="evidence" value="ECO:0007669"/>
    <property type="project" value="InterPro"/>
</dbReference>
<feature type="region of interest" description="Disordered" evidence="1">
    <location>
        <begin position="33"/>
        <end position="52"/>
    </location>
</feature>
<dbReference type="EMBL" id="JANBPY010000244">
    <property type="protein sequence ID" value="KAJ1968016.1"/>
    <property type="molecule type" value="Genomic_DNA"/>
</dbReference>
<dbReference type="SUPFAM" id="SSF51445">
    <property type="entry name" value="(Trans)glycosidases"/>
    <property type="match status" value="1"/>
</dbReference>
<gene>
    <name evidence="4" type="ORF">IWQ62_001499</name>
</gene>
<sequence>MVISFRLLLHGAVVLLSSGFFITTELSQANAQPVDNSQLSSPAGTGFSQRGAQSMNSQSKVIVGYYPAWMNTNMKLEDISARLTHINFAFAKIDGQTYQLKLDNPGLFKTVRDHVRQRGTKILICVGGWTESKYFSPMITKGNRNKFIDSAIRMIKDLDADGIDFNWEFPDRPGRTGNIVNEAGDLPNYVEFLQAMFNGLSQAFGANRKWLTVTTPQTAYGSTGPLETVQKNGFHQFVNYINVMAYDLNGNWGDKTGPNAPLKAPSGDGKSGVIPGSVDRAISTWLRSGMPAEKIVVGLAFYGRSTFAQVNMQSGGSIYVPRNVKQNVVSCMSGDSDGICDWPSLRRDFLDTNNFQRAKPNSGWIRNWDELSQTPWLYQPSTKRFISYDDPLSISIKVNEVTRRNLAGVMIWDISKDYNGELMSAINFQGGSSARPASTASLTENLTENSPSFLDSATNAIRSLFSSLSSSLQSHTPNTGSFLSLRK</sequence>
<keyword evidence="5" id="KW-1185">Reference proteome</keyword>
<evidence type="ECO:0000256" key="2">
    <source>
        <dbReference type="SAM" id="SignalP"/>
    </source>
</evidence>
<dbReference type="InterPro" id="IPR001223">
    <property type="entry name" value="Glyco_hydro18_cat"/>
</dbReference>
<dbReference type="InterPro" id="IPR011583">
    <property type="entry name" value="Chitinase_II/V-like_cat"/>
</dbReference>
<dbReference type="PANTHER" id="PTHR11177:SF317">
    <property type="entry name" value="CHITINASE 12-RELATED"/>
    <property type="match status" value="1"/>
</dbReference>
<dbReference type="Pfam" id="PF00704">
    <property type="entry name" value="Glyco_hydro_18"/>
    <property type="match status" value="1"/>
</dbReference>